<dbReference type="PANTHER" id="PTHR45913:SF9">
    <property type="entry name" value="GENERAL TRANSCRIPTION FACTOR II-I REPEAT DOMAIN-CONTAINING PROTEIN 2-LIKE-RELATED"/>
    <property type="match status" value="1"/>
</dbReference>
<proteinExistence type="predicted"/>
<evidence type="ECO:0000313" key="2">
    <source>
        <dbReference type="Proteomes" id="UP000327493"/>
    </source>
</evidence>
<dbReference type="AlphaFoldDB" id="A0A5J5DAH4"/>
<evidence type="ECO:0000313" key="1">
    <source>
        <dbReference type="EMBL" id="KAA8589615.1"/>
    </source>
</evidence>
<dbReference type="PANTHER" id="PTHR45913">
    <property type="entry name" value="EPM2A-INTERACTING PROTEIN 1"/>
    <property type="match status" value="1"/>
</dbReference>
<dbReference type="EMBL" id="VOFY01000009">
    <property type="protein sequence ID" value="KAA8589615.1"/>
    <property type="molecule type" value="Genomic_DNA"/>
</dbReference>
<feature type="non-terminal residue" evidence="1">
    <location>
        <position position="108"/>
    </location>
</feature>
<reference evidence="1 2" key="1">
    <citation type="submission" date="2019-08" db="EMBL/GenBank/DDBJ databases">
        <title>A chromosome-level genome assembly, high-density linkage maps, and genome scans reveal the genomic architecture of hybrid incompatibilities underlying speciation via character displacement in darters (Percidae: Etheostominae).</title>
        <authorList>
            <person name="Moran R.L."/>
            <person name="Catchen J.M."/>
            <person name="Fuller R.C."/>
        </authorList>
    </citation>
    <scope>NUCLEOTIDE SEQUENCE [LARGE SCALE GENOMIC DNA]</scope>
    <source>
        <strain evidence="1">EspeVRDwgs_2016</strain>
        <tissue evidence="1">Muscle</tissue>
    </source>
</reference>
<keyword evidence="2" id="KW-1185">Reference proteome</keyword>
<protein>
    <submittedName>
        <fullName evidence="1">Uncharacterized protein</fullName>
    </submittedName>
</protein>
<comment type="caution">
    <text evidence="1">The sequence shown here is derived from an EMBL/GenBank/DDBJ whole genome shotgun (WGS) entry which is preliminary data.</text>
</comment>
<name>A0A5J5DAH4_9PERO</name>
<sequence length="108" mass="12739">MNELNVKLQGKDQFVYDMYTNVRAFKSKLTLFYRQISNESFTHFPTLATHKEATRHAKTYSQSLNDLHREFCHWFSDLKKKIDKSLQLVSCPLLHDPETAPHDLQLVL</sequence>
<gene>
    <name evidence="1" type="ORF">FQN60_012980</name>
</gene>
<accession>A0A5J5DAH4</accession>
<dbReference type="Proteomes" id="UP000327493">
    <property type="component" value="Chromosome 9"/>
</dbReference>
<organism evidence="1 2">
    <name type="scientific">Etheostoma spectabile</name>
    <name type="common">orangethroat darter</name>
    <dbReference type="NCBI Taxonomy" id="54343"/>
    <lineage>
        <taxon>Eukaryota</taxon>
        <taxon>Metazoa</taxon>
        <taxon>Chordata</taxon>
        <taxon>Craniata</taxon>
        <taxon>Vertebrata</taxon>
        <taxon>Euteleostomi</taxon>
        <taxon>Actinopterygii</taxon>
        <taxon>Neopterygii</taxon>
        <taxon>Teleostei</taxon>
        <taxon>Neoteleostei</taxon>
        <taxon>Acanthomorphata</taxon>
        <taxon>Eupercaria</taxon>
        <taxon>Perciformes</taxon>
        <taxon>Percoidei</taxon>
        <taxon>Percidae</taxon>
        <taxon>Etheostomatinae</taxon>
        <taxon>Etheostoma</taxon>
    </lineage>
</organism>